<feature type="coiled-coil region" evidence="4">
    <location>
        <begin position="493"/>
        <end position="537"/>
    </location>
</feature>
<reference evidence="5" key="1">
    <citation type="submission" date="2023-06" db="EMBL/GenBank/DDBJ databases">
        <title>Survivors Of The Sea: Transcriptome response of Skeletonema marinoi to long-term dormancy.</title>
        <authorList>
            <person name="Pinder M.I.M."/>
            <person name="Kourtchenko O."/>
            <person name="Robertson E.K."/>
            <person name="Larsson T."/>
            <person name="Maumus F."/>
            <person name="Osuna-Cruz C.M."/>
            <person name="Vancaester E."/>
            <person name="Stenow R."/>
            <person name="Vandepoele K."/>
            <person name="Ploug H."/>
            <person name="Bruchert V."/>
            <person name="Godhe A."/>
            <person name="Topel M."/>
        </authorList>
    </citation>
    <scope>NUCLEOTIDE SEQUENCE</scope>
    <source>
        <strain evidence="5">R05AC</strain>
    </source>
</reference>
<dbReference type="InterPro" id="IPR001611">
    <property type="entry name" value="Leu-rich_rpt"/>
</dbReference>
<protein>
    <submittedName>
        <fullName evidence="5">Leucine-rich repeat protein</fullName>
    </submittedName>
</protein>
<dbReference type="AlphaFoldDB" id="A0AAD9D554"/>
<dbReference type="SMART" id="SM00368">
    <property type="entry name" value="LRR_RI"/>
    <property type="match status" value="4"/>
</dbReference>
<keyword evidence="2" id="KW-0433">Leucine-rich repeat</keyword>
<keyword evidence="1" id="KW-0343">GTPase activation</keyword>
<gene>
    <name evidence="5" type="ORF">QTG54_015923</name>
</gene>
<comment type="caution">
    <text evidence="5">The sequence shown here is derived from an EMBL/GenBank/DDBJ whole genome shotgun (WGS) entry which is preliminary data.</text>
</comment>
<dbReference type="GO" id="GO:0005829">
    <property type="term" value="C:cytosol"/>
    <property type="evidence" value="ECO:0007669"/>
    <property type="project" value="TreeGrafter"/>
</dbReference>
<evidence type="ECO:0000313" key="6">
    <source>
        <dbReference type="Proteomes" id="UP001224775"/>
    </source>
</evidence>
<keyword evidence="3" id="KW-0677">Repeat</keyword>
<evidence type="ECO:0000256" key="3">
    <source>
        <dbReference type="ARBA" id="ARBA00022737"/>
    </source>
</evidence>
<dbReference type="SUPFAM" id="SSF52047">
    <property type="entry name" value="RNI-like"/>
    <property type="match status" value="1"/>
</dbReference>
<sequence length="540" mass="60387">MQNSSAVPSSFQLKEHYSPHFSEAWTTLLYQEASAAAAAAACYNITDVTMNQRYNHYYEENEATINLDEITSWRESTRKWAGWDISLAKAKGDSGKLVPSSIIDGIARNQSIRTLDVNTVKTGGLSDEEYSVIIAEALINLSQLEVLHLWRSNYHCCSALGKVMSSGTTKLKELRLFGAIGDIGVASLENGFATIGPFLKTLDLGCNSIGNDGLMTVVLDLSENDFSLAAAGLGSLSDWLQRKQTNLKELDLFECGINDDGLQAFAEGVANNCEELRLSINDSITATGLSHLSRVLLSARCRLQRLSLNGMDFGDDGAKALGVGLAGNQSLRCLHFDNADTNLTVRGWSAFSTVLCDTSSINNTYLSNHYVGELYDDYEDDDDIIDESRVLVYSRLNEQHPQYAAKCKILMSHPHLDMKTFLRCDLKFLPLAIAWFERAKPCTTLTIRESDEAFQSRELTAMYEFVRERSTDVLERREALISEAWKDQITMAKEETKRLAKDKESLLKDYNRLRENIEQRGEKIAQLEEENRRLAGLLSR</sequence>
<accession>A0AAD9D554</accession>
<evidence type="ECO:0000256" key="4">
    <source>
        <dbReference type="SAM" id="Coils"/>
    </source>
</evidence>
<evidence type="ECO:0000313" key="5">
    <source>
        <dbReference type="EMBL" id="KAK1733364.1"/>
    </source>
</evidence>
<dbReference type="PANTHER" id="PTHR24113:SF12">
    <property type="entry name" value="RAN GTPASE-ACTIVATING PROTEIN 1"/>
    <property type="match status" value="1"/>
</dbReference>
<dbReference type="Gene3D" id="3.80.10.10">
    <property type="entry name" value="Ribonuclease Inhibitor"/>
    <property type="match status" value="2"/>
</dbReference>
<dbReference type="Proteomes" id="UP001224775">
    <property type="component" value="Unassembled WGS sequence"/>
</dbReference>
<evidence type="ECO:0000256" key="1">
    <source>
        <dbReference type="ARBA" id="ARBA00022468"/>
    </source>
</evidence>
<dbReference type="EMBL" id="JATAAI010000050">
    <property type="protein sequence ID" value="KAK1733364.1"/>
    <property type="molecule type" value="Genomic_DNA"/>
</dbReference>
<dbReference type="GO" id="GO:0048471">
    <property type="term" value="C:perinuclear region of cytoplasm"/>
    <property type="evidence" value="ECO:0007669"/>
    <property type="project" value="TreeGrafter"/>
</dbReference>
<dbReference type="PANTHER" id="PTHR24113">
    <property type="entry name" value="RAN GTPASE-ACTIVATING PROTEIN 1"/>
    <property type="match status" value="1"/>
</dbReference>
<dbReference type="GO" id="GO:0006913">
    <property type="term" value="P:nucleocytoplasmic transport"/>
    <property type="evidence" value="ECO:0007669"/>
    <property type="project" value="TreeGrafter"/>
</dbReference>
<dbReference type="GO" id="GO:0005096">
    <property type="term" value="F:GTPase activator activity"/>
    <property type="evidence" value="ECO:0007669"/>
    <property type="project" value="UniProtKB-KW"/>
</dbReference>
<dbReference type="GO" id="GO:0031267">
    <property type="term" value="F:small GTPase binding"/>
    <property type="evidence" value="ECO:0007669"/>
    <property type="project" value="TreeGrafter"/>
</dbReference>
<keyword evidence="4" id="KW-0175">Coiled coil</keyword>
<dbReference type="GO" id="GO:0005634">
    <property type="term" value="C:nucleus"/>
    <property type="evidence" value="ECO:0007669"/>
    <property type="project" value="TreeGrafter"/>
</dbReference>
<dbReference type="InterPro" id="IPR032675">
    <property type="entry name" value="LRR_dom_sf"/>
</dbReference>
<dbReference type="InterPro" id="IPR027038">
    <property type="entry name" value="RanGap"/>
</dbReference>
<keyword evidence="6" id="KW-1185">Reference proteome</keyword>
<name>A0AAD9D554_9STRA</name>
<dbReference type="Pfam" id="PF13516">
    <property type="entry name" value="LRR_6"/>
    <property type="match status" value="2"/>
</dbReference>
<proteinExistence type="predicted"/>
<organism evidence="5 6">
    <name type="scientific">Skeletonema marinoi</name>
    <dbReference type="NCBI Taxonomy" id="267567"/>
    <lineage>
        <taxon>Eukaryota</taxon>
        <taxon>Sar</taxon>
        <taxon>Stramenopiles</taxon>
        <taxon>Ochrophyta</taxon>
        <taxon>Bacillariophyta</taxon>
        <taxon>Coscinodiscophyceae</taxon>
        <taxon>Thalassiosirophycidae</taxon>
        <taxon>Thalassiosirales</taxon>
        <taxon>Skeletonemataceae</taxon>
        <taxon>Skeletonema</taxon>
        <taxon>Skeletonema marinoi-dohrnii complex</taxon>
    </lineage>
</organism>
<evidence type="ECO:0000256" key="2">
    <source>
        <dbReference type="ARBA" id="ARBA00022614"/>
    </source>
</evidence>